<dbReference type="OrthoDB" id="9777169at2"/>
<evidence type="ECO:0000256" key="5">
    <source>
        <dbReference type="ARBA" id="ARBA00022801"/>
    </source>
</evidence>
<proteinExistence type="inferred from homology"/>
<evidence type="ECO:0000256" key="8">
    <source>
        <dbReference type="ARBA" id="ARBA00023118"/>
    </source>
</evidence>
<keyword evidence="2 12" id="KW-0540">Nuclease</keyword>
<protein>
    <recommendedName>
        <fullName evidence="12">CRISPR-associated endonuclease Cas9</fullName>
        <ecNumber evidence="12">3.1.-.-</ecNumber>
    </recommendedName>
</protein>
<reference evidence="15 16" key="1">
    <citation type="submission" date="2018-03" db="EMBL/GenBank/DDBJ databases">
        <title>Phenotypic and genomic properties of Cyclonatronum proteinivorum gen. nov., sp. nov., a haloalkaliphilic bacteroidete from soda lakes possessing Na+-translocating rhodopsin.</title>
        <authorList>
            <person name="Toshchakov S.V."/>
            <person name="Korzhenkov A."/>
            <person name="Samarov N.I."/>
            <person name="Kublanov I.V."/>
            <person name="Muntyan M.S."/>
            <person name="Sorokin D.Y."/>
        </authorList>
    </citation>
    <scope>NUCLEOTIDE SEQUENCE [LARGE SCALE GENOMIC DNA]</scope>
    <source>
        <strain evidence="15 16">Omega</strain>
    </source>
</reference>
<feature type="binding site" evidence="12">
    <location>
        <position position="9"/>
    </location>
    <ligand>
        <name>Mg(2+)</name>
        <dbReference type="ChEBI" id="CHEBI:18420"/>
        <label>1</label>
    </ligand>
</feature>
<evidence type="ECO:0000313" key="15">
    <source>
        <dbReference type="EMBL" id="AXJ00767.1"/>
    </source>
</evidence>
<sequence length="1472" mass="171658">MGKKILGLDMGTNSLGWAIVEQHNRRFELVDKGVKIFPLGVNRDKSGESSKASERTQKRSSRRLKARKRYRKYFTLKALIEHDPPLCPLSPDELTAWKKSGYKAYPMEEAFLSWQRTDALQQEHPYAYRDLFSRETQDWRNKPELAFKLGRAFYHLAQRRGFASNRKDAGADEPLEAAKLQYEELLRDPLVAEDALLLKDKLRDLADIHLESDDKTVKAFARKIRKVAGGNETDADAVIAVTESLLTDKENMGLVKKSITELSEAIEAADCETLGQYFHQLMQQDRSLYENRIRGRYTERESHYEAEFNLIADKQQLPDELRKQLHRAIFFQRPLKSQKGSVGKCPFEPSKSRCPITHPLFEEYRMRSFLNNIAVQTADDLHMRPLSEAEKSEVEPLFYRVSKPSFPVSDIFDRLFGKDTYCYRKDHRAAEYSVKVNYNPATTVSGCPFTGRLMQVFKNSPDEHLHWKTLIVNRWTGKSLSENDIITRYWQALYFADTAGDRSSFTDVTRESALRRFADTFTSLTAQETARFTKIPPFRNDYANLSLKAIKLILPWLREGLIYSHAVFLAKLPEIIKPEIWENAANQAEITEQLISIIDGHDELQQLYFAVNEIVRNVRDGKMTEPENPHWVRAELEHKLSFKFGKKTWQEHPHQQSLISQAVSIFNAAMKTDRDEPVFQRTARLEDRIEKALKGKKIGEVAVVASPKMLKKLYHPSAIERFVPEVILRKGEPLMKDGKPLYGLPNPLKSSLKNPVVMRSLQQLRQLINHLLAEELIDEKTSIHIELARELNDANKRKAIENYQRKRQNERSEYRDEIIRLYKEQKNQTIEPTETDIQKYQLWKEQNGICLYTGDKIGLSDFIGDDPKYDIEHTLPRSRTLDNSMMNKTLSERTFNRDVKRNRMPSELENYDDYVQRIRHWVEKADALEDRINRLSRRTKAATTKDQKDKLIMQRHELSMERDYWRGKVKRFTATEIPEGFKISQKVDTGIITRYAKDFLGSLFKNRRGNPNVFPINGEMVAHFRKAWGLQDFFNDETGLWEMAPKNRSNHAHHAIDAVTIACITRDSHNRLSHAWRLQEEGQLAAMREVLRETKPWDTFTTDMQQLHEDLIVVHTDTDKPKKQVRKILRKRGVKQRKHHKPEEFIYQQGDTARGALHEETFYGRIMNPHEPEKSKDMFVVRKSIDGMDVKDATKIIDPNIREIVLRDIPRQKALNDRLKALQKEAKDAEAASKATLEAEIKSVENEISRLFHIPPKKGKTVWTPIRKVRIKAKLTEPLPGFKQHRDQSKHAYKQQLYVNNKENYAMAIYRDDKGRHDYALINLMEATQHLKASQRDFRREQDLVAPEMNGKSFFGLIRKNTLVCFYLESPDELTELSEKELTDRLYKAVNLEKDGRMKFQYFQESRGKIQFKSDFENANGKSPEKLMISGYSKYKASIEPLPYYHIGSKNYQFLIQDYHFTIDEKGGITFI</sequence>
<gene>
    <name evidence="12" type="primary">cas9</name>
    <name evidence="15" type="ORF">CYPRO_1511</name>
</gene>
<keyword evidence="6 12" id="KW-0460">Magnesium</keyword>
<dbReference type="InterPro" id="IPR036397">
    <property type="entry name" value="RNaseH_sf"/>
</dbReference>
<feature type="active site" description="Proton acceptor for HNH nuclease domain" evidence="12">
    <location>
        <position position="873"/>
    </location>
</feature>
<evidence type="ECO:0000256" key="11">
    <source>
        <dbReference type="ARBA" id="ARBA00046380"/>
    </source>
</evidence>
<feature type="active site" description="For RuvC-like nuclease domain" evidence="12">
    <location>
        <position position="9"/>
    </location>
</feature>
<keyword evidence="13" id="KW-0175">Coiled coil</keyword>
<feature type="binding site" evidence="12">
    <location>
        <position position="790"/>
    </location>
    <ligand>
        <name>Mg(2+)</name>
        <dbReference type="ChEBI" id="CHEBI:18420"/>
        <label>1</label>
    </ligand>
</feature>
<comment type="cofactor">
    <cofactor evidence="1 12">
        <name>Mg(2+)</name>
        <dbReference type="ChEBI" id="CHEBI:18420"/>
    </cofactor>
</comment>
<evidence type="ECO:0000256" key="12">
    <source>
        <dbReference type="HAMAP-Rule" id="MF_01480"/>
    </source>
</evidence>
<dbReference type="InterPro" id="IPR033114">
    <property type="entry name" value="HNH_CAS9"/>
</dbReference>
<evidence type="ECO:0000256" key="13">
    <source>
        <dbReference type="SAM" id="Coils"/>
    </source>
</evidence>
<evidence type="ECO:0000313" key="16">
    <source>
        <dbReference type="Proteomes" id="UP000254808"/>
    </source>
</evidence>
<evidence type="ECO:0000259" key="14">
    <source>
        <dbReference type="PROSITE" id="PS51749"/>
    </source>
</evidence>
<evidence type="ECO:0000256" key="4">
    <source>
        <dbReference type="ARBA" id="ARBA00022759"/>
    </source>
</evidence>
<dbReference type="RefSeq" id="WP_114984028.1">
    <property type="nucleotide sequence ID" value="NZ_CP027806.1"/>
</dbReference>
<dbReference type="NCBIfam" id="TIGR01865">
    <property type="entry name" value="cas_Csn1"/>
    <property type="match status" value="2"/>
</dbReference>
<comment type="similarity">
    <text evidence="12">Belongs to the CRISPR-associated Cas9 family.</text>
</comment>
<accession>A0A345UJW5</accession>
<organism evidence="15 16">
    <name type="scientific">Cyclonatronum proteinivorum</name>
    <dbReference type="NCBI Taxonomy" id="1457365"/>
    <lineage>
        <taxon>Bacteria</taxon>
        <taxon>Pseudomonadati</taxon>
        <taxon>Balneolota</taxon>
        <taxon>Balneolia</taxon>
        <taxon>Balneolales</taxon>
        <taxon>Cyclonatronaceae</taxon>
        <taxon>Cyclonatronum</taxon>
    </lineage>
</organism>
<dbReference type="PROSITE" id="PS51749">
    <property type="entry name" value="HNH_CAS9"/>
    <property type="match status" value="1"/>
</dbReference>
<evidence type="ECO:0000256" key="2">
    <source>
        <dbReference type="ARBA" id="ARBA00022722"/>
    </source>
</evidence>
<dbReference type="GO" id="GO:0004519">
    <property type="term" value="F:endonuclease activity"/>
    <property type="evidence" value="ECO:0007669"/>
    <property type="project" value="UniProtKB-UniRule"/>
</dbReference>
<evidence type="ECO:0000256" key="10">
    <source>
        <dbReference type="ARBA" id="ARBA00023211"/>
    </source>
</evidence>
<keyword evidence="5 12" id="KW-0378">Hydrolase</keyword>
<dbReference type="GO" id="GO:0003677">
    <property type="term" value="F:DNA binding"/>
    <property type="evidence" value="ECO:0007669"/>
    <property type="project" value="UniProtKB-UniRule"/>
</dbReference>
<dbReference type="GO" id="GO:0051607">
    <property type="term" value="P:defense response to virus"/>
    <property type="evidence" value="ECO:0007669"/>
    <property type="project" value="UniProtKB-UniRule"/>
</dbReference>
<dbReference type="HAMAP" id="MF_01480">
    <property type="entry name" value="Cas9"/>
    <property type="match status" value="1"/>
</dbReference>
<keyword evidence="8 12" id="KW-0051">Antiviral defense</keyword>
<keyword evidence="7 12" id="KW-0694">RNA-binding</keyword>
<dbReference type="InterPro" id="IPR003615">
    <property type="entry name" value="HNH_nuc"/>
</dbReference>
<feature type="domain" description="HNH Cas9-type" evidence="14">
    <location>
        <begin position="793"/>
        <end position="957"/>
    </location>
</feature>
<keyword evidence="4 12" id="KW-0255">Endonuclease</keyword>
<feature type="binding site" evidence="12">
    <location>
        <position position="786"/>
    </location>
    <ligand>
        <name>Mg(2+)</name>
        <dbReference type="ChEBI" id="CHEBI:18420"/>
        <label>1</label>
    </ligand>
</feature>
<feature type="binding site" evidence="12">
    <location>
        <position position="790"/>
    </location>
    <ligand>
        <name>Mg(2+)</name>
        <dbReference type="ChEBI" id="CHEBI:18420"/>
        <label>2</label>
    </ligand>
</feature>
<dbReference type="InterPro" id="IPR041383">
    <property type="entry name" value="RuvC_III"/>
</dbReference>
<dbReference type="KEGG" id="cprv:CYPRO_1511"/>
<dbReference type="GO" id="GO:0016787">
    <property type="term" value="F:hydrolase activity"/>
    <property type="evidence" value="ECO:0007669"/>
    <property type="project" value="UniProtKB-KW"/>
</dbReference>
<evidence type="ECO:0000256" key="7">
    <source>
        <dbReference type="ARBA" id="ARBA00022884"/>
    </source>
</evidence>
<dbReference type="GO" id="GO:0046872">
    <property type="term" value="F:metal ion binding"/>
    <property type="evidence" value="ECO:0007669"/>
    <property type="project" value="UniProtKB-UniRule"/>
</dbReference>
<evidence type="ECO:0000256" key="9">
    <source>
        <dbReference type="ARBA" id="ARBA00023125"/>
    </source>
</evidence>
<keyword evidence="16" id="KW-1185">Reference proteome</keyword>
<comment type="function">
    <text evidence="12">CRISPR (clustered regularly interspaced short palindromic repeat) is an adaptive immune system that provides protection against mobile genetic elements (viruses, transposable elements and conjugative plasmids). CRISPR clusters contain spacers, sequences complementary to antecedent mobile elements, and target invading nucleic acids. CRISPR clusters are transcribed and processed into CRISPR RNA (crRNA). In type II CRISPR systems correct processing of pre-crRNA requires a trans-encoded small RNA (tracrRNA), endogenous ribonuclease 3 (rnc) and this protein. The tracrRNA serves as a guide for ribonuclease 3-aided processing of pre-crRNA. Subsequently Cas9/crRNA/tracrRNA endonucleolytically cleaves linear or circular dsDNA target complementary to the spacer; Cas9 is inactive in the absence of the 2 guide RNAs (gRNA). Cas9 recognizes the protospacer adjacent motif (PAM) in the CRISPR repeat sequences to help distinguish self versus nonself, as targets within the bacterial CRISPR locus do not have PAMs. PAM recognition is also required for catalytic activity.</text>
</comment>
<dbReference type="Gene3D" id="3.30.420.10">
    <property type="entry name" value="Ribonuclease H-like superfamily/Ribonuclease H"/>
    <property type="match status" value="3"/>
</dbReference>
<dbReference type="EC" id="3.1.-.-" evidence="12"/>
<dbReference type="Proteomes" id="UP000254808">
    <property type="component" value="Chromosome"/>
</dbReference>
<keyword evidence="3 12" id="KW-0479">Metal-binding</keyword>
<dbReference type="EMBL" id="CP027806">
    <property type="protein sequence ID" value="AXJ00767.1"/>
    <property type="molecule type" value="Genomic_DNA"/>
</dbReference>
<evidence type="ECO:0000256" key="1">
    <source>
        <dbReference type="ARBA" id="ARBA00001946"/>
    </source>
</evidence>
<evidence type="ECO:0000256" key="6">
    <source>
        <dbReference type="ARBA" id="ARBA00022842"/>
    </source>
</evidence>
<evidence type="ECO:0000256" key="3">
    <source>
        <dbReference type="ARBA" id="ARBA00022723"/>
    </source>
</evidence>
<keyword evidence="9 12" id="KW-0238">DNA-binding</keyword>
<comment type="subunit">
    <text evidence="11 12">Monomer. Binds crRNA and tracrRNA.</text>
</comment>
<feature type="coiled-coil region" evidence="13">
    <location>
        <begin position="1212"/>
        <end position="1254"/>
    </location>
</feature>
<dbReference type="Pfam" id="PF13395">
    <property type="entry name" value="HNH_4"/>
    <property type="match status" value="1"/>
</dbReference>
<feature type="binding site" evidence="12">
    <location>
        <position position="9"/>
    </location>
    <ligand>
        <name>Mg(2+)</name>
        <dbReference type="ChEBI" id="CHEBI:18420"/>
        <label>2</label>
    </ligand>
</feature>
<name>A0A345UJW5_9BACT</name>
<dbReference type="Pfam" id="PF18541">
    <property type="entry name" value="RuvC_III"/>
    <property type="match status" value="1"/>
</dbReference>
<feature type="binding site" evidence="12">
    <location>
        <position position="1054"/>
    </location>
    <ligand>
        <name>Mg(2+)</name>
        <dbReference type="ChEBI" id="CHEBI:18420"/>
        <label>2</label>
    </ligand>
</feature>
<dbReference type="GO" id="GO:0003723">
    <property type="term" value="F:RNA binding"/>
    <property type="evidence" value="ECO:0007669"/>
    <property type="project" value="UniProtKB-UniRule"/>
</dbReference>
<dbReference type="GO" id="GO:0043571">
    <property type="term" value="P:maintenance of CRISPR repeat elements"/>
    <property type="evidence" value="ECO:0007669"/>
    <property type="project" value="UniProtKB-UniRule"/>
</dbReference>
<feature type="coiled-coil region" evidence="13">
    <location>
        <begin position="911"/>
        <end position="945"/>
    </location>
</feature>
<comment type="domain">
    <text evidence="12">Has 2 endonuclease domains. The discontinuous RuvC-like domain cleaves the target DNA noncomplementary to crRNA while the HNH nuclease domain cleaves the target DNA complementary to crRNA.</text>
</comment>
<dbReference type="InterPro" id="IPR028629">
    <property type="entry name" value="Cas9"/>
</dbReference>
<keyword evidence="10" id="KW-0464">Manganese</keyword>